<dbReference type="RefSeq" id="WP_096464515.1">
    <property type="nucleotide sequence ID" value="NZ_AP017312.1"/>
</dbReference>
<dbReference type="KEGG" id="asoc:CB4_01470"/>
<evidence type="ECO:0000313" key="1">
    <source>
        <dbReference type="EMBL" id="BAU27296.1"/>
    </source>
</evidence>
<gene>
    <name evidence="1" type="ORF">CB4_01470</name>
</gene>
<protein>
    <submittedName>
        <fullName evidence="1">Uncharacterized protein</fullName>
    </submittedName>
</protein>
<name>A0A0U5AZ60_9BACL</name>
<dbReference type="Proteomes" id="UP000217696">
    <property type="component" value="Chromosome"/>
</dbReference>
<accession>A0A0U5AZ60</accession>
<organism evidence="1 2">
    <name type="scientific">Aneurinibacillus soli</name>
    <dbReference type="NCBI Taxonomy" id="1500254"/>
    <lineage>
        <taxon>Bacteria</taxon>
        <taxon>Bacillati</taxon>
        <taxon>Bacillota</taxon>
        <taxon>Bacilli</taxon>
        <taxon>Bacillales</taxon>
        <taxon>Paenibacillaceae</taxon>
        <taxon>Aneurinibacillus group</taxon>
        <taxon>Aneurinibacillus</taxon>
    </lineage>
</organism>
<dbReference type="AlphaFoldDB" id="A0A0U5AZ60"/>
<sequence>MSGNRNPLPPVQQSDPMQYTGPEFLYALARQAEQDGDIERAELYYRRALDLALLMRQPGDANARHTAQQKKAAFAEAARRPKRRFWHVVRSQHLFLYLNIIMILYMLVVIIFELTIL</sequence>
<dbReference type="EMBL" id="AP017312">
    <property type="protein sequence ID" value="BAU27296.1"/>
    <property type="molecule type" value="Genomic_DNA"/>
</dbReference>
<keyword evidence="2" id="KW-1185">Reference proteome</keyword>
<proteinExistence type="predicted"/>
<evidence type="ECO:0000313" key="2">
    <source>
        <dbReference type="Proteomes" id="UP000217696"/>
    </source>
</evidence>
<reference evidence="1 2" key="1">
    <citation type="submission" date="2015-12" db="EMBL/GenBank/DDBJ databases">
        <title>Genome sequence of Aneurinibacillus soli.</title>
        <authorList>
            <person name="Lee J.S."/>
            <person name="Lee K.C."/>
            <person name="Kim K.K."/>
            <person name="Lee B.W."/>
        </authorList>
    </citation>
    <scope>NUCLEOTIDE SEQUENCE [LARGE SCALE GENOMIC DNA]</scope>
    <source>
        <strain evidence="1 2">CB4</strain>
    </source>
</reference>